<dbReference type="InterPro" id="IPR059073">
    <property type="entry name" value="TRMT11_N"/>
</dbReference>
<dbReference type="Pfam" id="PF25904">
    <property type="entry name" value="Tmrp11_N"/>
    <property type="match status" value="1"/>
</dbReference>
<dbReference type="FunFam" id="3.40.50.150:FF:000260">
    <property type="entry name" value="RNA methylase family protein"/>
    <property type="match status" value="1"/>
</dbReference>
<keyword evidence="4 10" id="KW-0489">Methyltransferase</keyword>
<feature type="domain" description="Ribosomal RNA large subunit methyltransferase K/L-like methyltransferase" evidence="11">
    <location>
        <begin position="181"/>
        <end position="296"/>
    </location>
</feature>
<dbReference type="GO" id="GO:0043527">
    <property type="term" value="C:tRNA methyltransferase complex"/>
    <property type="evidence" value="ECO:0007669"/>
    <property type="project" value="UniProtKB-ARBA"/>
</dbReference>
<comment type="caution">
    <text evidence="13">The sequence shown here is derived from an EMBL/GenBank/DDBJ whole genome shotgun (WGS) entry which is preliminary data.</text>
</comment>
<accession>A0A0J9X4I5</accession>
<dbReference type="Proteomes" id="UP000242525">
    <property type="component" value="Unassembled WGS sequence"/>
</dbReference>
<dbReference type="Pfam" id="PF01170">
    <property type="entry name" value="UPF0020"/>
    <property type="match status" value="1"/>
</dbReference>
<evidence type="ECO:0000256" key="9">
    <source>
        <dbReference type="ARBA" id="ARBA00066937"/>
    </source>
</evidence>
<dbReference type="InterPro" id="IPR016691">
    <property type="entry name" value="TRMT11"/>
</dbReference>
<keyword evidence="6 10" id="KW-0949">S-adenosyl-L-methionine</keyword>
<comment type="similarity">
    <text evidence="10">Belongs to the class I-like SAM-binding methyltransferase superfamily. TRM11 methyltransferase family.</text>
</comment>
<evidence type="ECO:0000313" key="14">
    <source>
        <dbReference type="Proteomes" id="UP000242525"/>
    </source>
</evidence>
<dbReference type="GO" id="GO:0160102">
    <property type="term" value="F:tRNA (guanine(10)-N2)-methyltransferase activity"/>
    <property type="evidence" value="ECO:0007669"/>
    <property type="project" value="UniProtKB-EC"/>
</dbReference>
<dbReference type="PROSITE" id="PS51627">
    <property type="entry name" value="SAM_MT_TRM11"/>
    <property type="match status" value="1"/>
</dbReference>
<feature type="domain" description="tRNA (guanine(10)-N(2))-methyltransferase TRMT11 N-terminal" evidence="12">
    <location>
        <begin position="1"/>
        <end position="170"/>
    </location>
</feature>
<dbReference type="EMBL" id="CCBN010000002">
    <property type="protein sequence ID" value="CDO52042.1"/>
    <property type="molecule type" value="Genomic_DNA"/>
</dbReference>
<keyword evidence="14" id="KW-1185">Reference proteome</keyword>
<reference evidence="13" key="1">
    <citation type="submission" date="2014-03" db="EMBL/GenBank/DDBJ databases">
        <authorList>
            <person name="Casaregola S."/>
        </authorList>
    </citation>
    <scope>NUCLEOTIDE SEQUENCE [LARGE SCALE GENOMIC DNA]</scope>
    <source>
        <strain evidence="13">CLIB 918</strain>
    </source>
</reference>
<dbReference type="PANTHER" id="PTHR13370">
    <property type="entry name" value="RNA METHYLASE-RELATED"/>
    <property type="match status" value="1"/>
</dbReference>
<evidence type="ECO:0000256" key="1">
    <source>
        <dbReference type="ARBA" id="ARBA00004496"/>
    </source>
</evidence>
<evidence type="ECO:0000256" key="2">
    <source>
        <dbReference type="ARBA" id="ARBA00022490"/>
    </source>
</evidence>
<organism evidence="13 14">
    <name type="scientific">Geotrichum candidum</name>
    <name type="common">Oospora lactis</name>
    <name type="synonym">Dipodascus geotrichum</name>
    <dbReference type="NCBI Taxonomy" id="1173061"/>
    <lineage>
        <taxon>Eukaryota</taxon>
        <taxon>Fungi</taxon>
        <taxon>Dikarya</taxon>
        <taxon>Ascomycota</taxon>
        <taxon>Saccharomycotina</taxon>
        <taxon>Dipodascomycetes</taxon>
        <taxon>Dipodascales</taxon>
        <taxon>Dipodascaceae</taxon>
        <taxon>Geotrichum</taxon>
    </lineage>
</organism>
<sequence length="443" mass="50981">MKFLILLAQQHEEFRITELQSLADIYGIKLDLSNYIPESPFLIVDFDSCEDAKKVVERSILTRAVYELYATGATLEDLHTGTKECKSQWEKYIDESVSFKFDYFGYKGSRVRKDIVKRFESFSFMELPGPIRMKNPDQVFTLFEQYKVVGQNPEAEPRKMWFGRLVSETFRHYADELDLKKRKYIGTTSFDAELALVSCNIAQITPGKVLYDPFAGTGSFLVAGSKLGALTVGSDIDFRMLKGKSAQCNIDSNFKQYKLTNKYLDVMTMDFTHNAFRSSFLFDAIVCDPPYGVREGLKVLGSKDEEKFAGKENVLIDGVLAHLRKDYIQPKKPYEFNALLDDLLEFSAKHLTPKGRLCFWMPTANAEFQEHHIPLHPDLELNACCIQDFNKWSRRLLVYTRRPYGEKGEANSVKGISSEEFRDKYFRGFSAQKKEQESKKLAE</sequence>
<dbReference type="InterPro" id="IPR000241">
    <property type="entry name" value="RlmKL-like_Mtase"/>
</dbReference>
<evidence type="ECO:0000256" key="10">
    <source>
        <dbReference type="PROSITE-ProRule" id="PRU00959"/>
    </source>
</evidence>
<dbReference type="PANTHER" id="PTHR13370:SF3">
    <property type="entry name" value="TRNA (GUANINE(10)-N2)-METHYLTRANSFERASE HOMOLOG"/>
    <property type="match status" value="1"/>
</dbReference>
<keyword evidence="2" id="KW-0963">Cytoplasm</keyword>
<dbReference type="InterPro" id="IPR002052">
    <property type="entry name" value="DNA_methylase_N6_adenine_CS"/>
</dbReference>
<dbReference type="GO" id="GO:0008033">
    <property type="term" value="P:tRNA processing"/>
    <property type="evidence" value="ECO:0007669"/>
    <property type="project" value="UniProtKB-UniRule"/>
</dbReference>
<keyword evidence="5 10" id="KW-0808">Transferase</keyword>
<dbReference type="Gene3D" id="3.40.50.150">
    <property type="entry name" value="Vaccinia Virus protein VP39"/>
    <property type="match status" value="1"/>
</dbReference>
<dbReference type="EC" id="2.1.1.214" evidence="9"/>
<dbReference type="GO" id="GO:0032259">
    <property type="term" value="P:methylation"/>
    <property type="evidence" value="ECO:0007669"/>
    <property type="project" value="UniProtKB-UniRule"/>
</dbReference>
<dbReference type="GO" id="GO:0000049">
    <property type="term" value="F:tRNA binding"/>
    <property type="evidence" value="ECO:0007669"/>
    <property type="project" value="UniProtKB-UniRule"/>
</dbReference>
<dbReference type="InterPro" id="IPR029063">
    <property type="entry name" value="SAM-dependent_MTases_sf"/>
</dbReference>
<gene>
    <name evidence="13" type="ORF">BN980_GECA02s04971g</name>
</gene>
<keyword evidence="7 10" id="KW-0819">tRNA processing</keyword>
<protein>
    <recommendedName>
        <fullName evidence="9">tRNA (guanine(10)-N(2))-methyltransferase</fullName>
        <ecNumber evidence="9">2.1.1.214</ecNumber>
    </recommendedName>
</protein>
<keyword evidence="8 10" id="KW-0694">RNA-binding</keyword>
<keyword evidence="3 10" id="KW-0820">tRNA-binding</keyword>
<evidence type="ECO:0000259" key="11">
    <source>
        <dbReference type="Pfam" id="PF01170"/>
    </source>
</evidence>
<dbReference type="AlphaFoldDB" id="A0A0J9X4I5"/>
<evidence type="ECO:0000256" key="7">
    <source>
        <dbReference type="ARBA" id="ARBA00022694"/>
    </source>
</evidence>
<name>A0A0J9X4I5_GEOCN</name>
<evidence type="ECO:0000256" key="3">
    <source>
        <dbReference type="ARBA" id="ARBA00022555"/>
    </source>
</evidence>
<dbReference type="PROSITE" id="PS00092">
    <property type="entry name" value="N6_MTASE"/>
    <property type="match status" value="1"/>
</dbReference>
<comment type="subcellular location">
    <subcellularLocation>
        <location evidence="1">Cytoplasm</location>
    </subcellularLocation>
</comment>
<dbReference type="OrthoDB" id="296065at2759"/>
<evidence type="ECO:0000256" key="8">
    <source>
        <dbReference type="ARBA" id="ARBA00022884"/>
    </source>
</evidence>
<evidence type="ECO:0000256" key="4">
    <source>
        <dbReference type="ARBA" id="ARBA00022603"/>
    </source>
</evidence>
<evidence type="ECO:0000256" key="5">
    <source>
        <dbReference type="ARBA" id="ARBA00022679"/>
    </source>
</evidence>
<proteinExistence type="inferred from homology"/>
<evidence type="ECO:0000313" key="13">
    <source>
        <dbReference type="EMBL" id="CDO52042.1"/>
    </source>
</evidence>
<evidence type="ECO:0000256" key="6">
    <source>
        <dbReference type="ARBA" id="ARBA00022691"/>
    </source>
</evidence>
<dbReference type="SUPFAM" id="SSF53335">
    <property type="entry name" value="S-adenosyl-L-methionine-dependent methyltransferases"/>
    <property type="match status" value="1"/>
</dbReference>
<dbReference type="PIRSF" id="PIRSF017259">
    <property type="entry name" value="tRNA_mtfrase_TRM11"/>
    <property type="match status" value="1"/>
</dbReference>
<dbReference type="PRINTS" id="PR00507">
    <property type="entry name" value="N12N6MTFRASE"/>
</dbReference>
<dbReference type="GO" id="GO:0005737">
    <property type="term" value="C:cytoplasm"/>
    <property type="evidence" value="ECO:0007669"/>
    <property type="project" value="UniProtKB-SubCell"/>
</dbReference>
<evidence type="ECO:0000259" key="12">
    <source>
        <dbReference type="Pfam" id="PF25904"/>
    </source>
</evidence>
<dbReference type="STRING" id="1173061.A0A0J9X4I5"/>